<evidence type="ECO:0000256" key="2">
    <source>
        <dbReference type="SAM" id="MobiDB-lite"/>
    </source>
</evidence>
<evidence type="ECO:0000259" key="3">
    <source>
        <dbReference type="PROSITE" id="PS50279"/>
    </source>
</evidence>
<reference evidence="4" key="5">
    <citation type="submission" date="2025-09" db="UniProtKB">
        <authorList>
            <consortium name="Ensembl"/>
        </authorList>
    </citation>
    <scope>IDENTIFICATION</scope>
</reference>
<dbReference type="InterPro" id="IPR050098">
    <property type="entry name" value="TFPI/VKTCI-like"/>
</dbReference>
<reference evidence="5" key="3">
    <citation type="journal article" date="2014" name="Nature">
        <title>Elephant shark genome provides unique insights into gnathostome evolution.</title>
        <authorList>
            <consortium name="International Elephant Shark Genome Sequencing Consortium"/>
            <person name="Venkatesh B."/>
            <person name="Lee A.P."/>
            <person name="Ravi V."/>
            <person name="Maurya A.K."/>
            <person name="Lian M.M."/>
            <person name="Swann J.B."/>
            <person name="Ohta Y."/>
            <person name="Flajnik M.F."/>
            <person name="Sutoh Y."/>
            <person name="Kasahara M."/>
            <person name="Hoon S."/>
            <person name="Gangu V."/>
            <person name="Roy S.W."/>
            <person name="Irimia M."/>
            <person name="Korzh V."/>
            <person name="Kondrychyn I."/>
            <person name="Lim Z.W."/>
            <person name="Tay B.H."/>
            <person name="Tohari S."/>
            <person name="Kong K.W."/>
            <person name="Ho S."/>
            <person name="Lorente-Galdos B."/>
            <person name="Quilez J."/>
            <person name="Marques-Bonet T."/>
            <person name="Raney B.J."/>
            <person name="Ingham P.W."/>
            <person name="Tay A."/>
            <person name="Hillier L.W."/>
            <person name="Minx P."/>
            <person name="Boehm T."/>
            <person name="Wilson R.K."/>
            <person name="Brenner S."/>
            <person name="Warren W.C."/>
        </authorList>
    </citation>
    <scope>NUCLEOTIDE SEQUENCE [LARGE SCALE GENOMIC DNA]</scope>
</reference>
<feature type="compositionally biased region" description="Basic and acidic residues" evidence="2">
    <location>
        <begin position="1"/>
        <end position="19"/>
    </location>
</feature>
<feature type="compositionally biased region" description="Low complexity" evidence="2">
    <location>
        <begin position="46"/>
        <end position="56"/>
    </location>
</feature>
<sequence length="137" mass="15844">MQKQKVEADHHYKEKEIPKRVSTSSHSKGNSFPSITRQVPRLQTQPVKPVKASPPVSTVLRPTSGGLYLPFIYHLKWLHLDQGTCRNYIIKWYYDKQANACAQFWYGGCNGNLNRFENEDECRKTYASKSVTEHTVK</sequence>
<dbReference type="PANTHER" id="PTHR10083:SF375">
    <property type="entry name" value="BPTI_KUNITZ INHIBITOR DOMAIN-CONTAINING PROTEIN"/>
    <property type="match status" value="1"/>
</dbReference>
<dbReference type="Gene3D" id="4.10.410.10">
    <property type="entry name" value="Pancreatic trypsin inhibitor Kunitz domain"/>
    <property type="match status" value="1"/>
</dbReference>
<keyword evidence="1" id="KW-1015">Disulfide bond</keyword>
<feature type="domain" description="BPTI/Kunitz inhibitor" evidence="3">
    <location>
        <begin position="81"/>
        <end position="126"/>
    </location>
</feature>
<evidence type="ECO:0000256" key="1">
    <source>
        <dbReference type="ARBA" id="ARBA00023157"/>
    </source>
</evidence>
<dbReference type="GO" id="GO:0004867">
    <property type="term" value="F:serine-type endopeptidase inhibitor activity"/>
    <property type="evidence" value="ECO:0007669"/>
    <property type="project" value="InterPro"/>
</dbReference>
<dbReference type="Proteomes" id="UP000314986">
    <property type="component" value="Unassembled WGS sequence"/>
</dbReference>
<dbReference type="GeneTree" id="ENSGT00940000163195"/>
<accession>A0A4W3I7J8</accession>
<dbReference type="Pfam" id="PF00014">
    <property type="entry name" value="Kunitz_BPTI"/>
    <property type="match status" value="1"/>
</dbReference>
<dbReference type="InterPro" id="IPR020901">
    <property type="entry name" value="Prtase_inh_Kunz-CS"/>
</dbReference>
<dbReference type="InterPro" id="IPR002223">
    <property type="entry name" value="Kunitz_BPTI"/>
</dbReference>
<reference evidence="5" key="2">
    <citation type="journal article" date="2007" name="PLoS Biol.">
        <title>Survey sequencing and comparative analysis of the elephant shark (Callorhinchus milii) genome.</title>
        <authorList>
            <person name="Venkatesh B."/>
            <person name="Kirkness E.F."/>
            <person name="Loh Y.H."/>
            <person name="Halpern A.L."/>
            <person name="Lee A.P."/>
            <person name="Johnson J."/>
            <person name="Dandona N."/>
            <person name="Viswanathan L.D."/>
            <person name="Tay A."/>
            <person name="Venter J.C."/>
            <person name="Strausberg R.L."/>
            <person name="Brenner S."/>
        </authorList>
    </citation>
    <scope>NUCLEOTIDE SEQUENCE [LARGE SCALE GENOMIC DNA]</scope>
</reference>
<dbReference type="SMART" id="SM00131">
    <property type="entry name" value="KU"/>
    <property type="match status" value="1"/>
</dbReference>
<dbReference type="FunFam" id="4.10.410.10:FF:000020">
    <property type="entry name" value="Collagen, type VI, alpha 3"/>
    <property type="match status" value="1"/>
</dbReference>
<organism evidence="4 5">
    <name type="scientific">Callorhinchus milii</name>
    <name type="common">Ghost shark</name>
    <dbReference type="NCBI Taxonomy" id="7868"/>
    <lineage>
        <taxon>Eukaryota</taxon>
        <taxon>Metazoa</taxon>
        <taxon>Chordata</taxon>
        <taxon>Craniata</taxon>
        <taxon>Vertebrata</taxon>
        <taxon>Chondrichthyes</taxon>
        <taxon>Holocephali</taxon>
        <taxon>Chimaeriformes</taxon>
        <taxon>Callorhinchidae</taxon>
        <taxon>Callorhinchus</taxon>
    </lineage>
</organism>
<dbReference type="SUPFAM" id="SSF57362">
    <property type="entry name" value="BPTI-like"/>
    <property type="match status" value="1"/>
</dbReference>
<feature type="compositionally biased region" description="Polar residues" evidence="2">
    <location>
        <begin position="21"/>
        <end position="45"/>
    </location>
</feature>
<reference evidence="5" key="1">
    <citation type="journal article" date="2006" name="Science">
        <title>Ancient noncoding elements conserved in the human genome.</title>
        <authorList>
            <person name="Venkatesh B."/>
            <person name="Kirkness E.F."/>
            <person name="Loh Y.H."/>
            <person name="Halpern A.L."/>
            <person name="Lee A.P."/>
            <person name="Johnson J."/>
            <person name="Dandona N."/>
            <person name="Viswanathan L.D."/>
            <person name="Tay A."/>
            <person name="Venter J.C."/>
            <person name="Strausberg R.L."/>
            <person name="Brenner S."/>
        </authorList>
    </citation>
    <scope>NUCLEOTIDE SEQUENCE [LARGE SCALE GENOMIC DNA]</scope>
</reference>
<dbReference type="Ensembl" id="ENSCMIT00000026443.1">
    <property type="protein sequence ID" value="ENSCMIP00000026014.1"/>
    <property type="gene ID" value="ENSCMIG00000011409.1"/>
</dbReference>
<proteinExistence type="predicted"/>
<name>A0A4W3I7J8_CALMI</name>
<dbReference type="PROSITE" id="PS00280">
    <property type="entry name" value="BPTI_KUNITZ_1"/>
    <property type="match status" value="1"/>
</dbReference>
<dbReference type="InterPro" id="IPR036880">
    <property type="entry name" value="Kunitz_BPTI_sf"/>
</dbReference>
<dbReference type="PROSITE" id="PS50279">
    <property type="entry name" value="BPTI_KUNITZ_2"/>
    <property type="match status" value="1"/>
</dbReference>
<evidence type="ECO:0000313" key="5">
    <source>
        <dbReference type="Proteomes" id="UP000314986"/>
    </source>
</evidence>
<evidence type="ECO:0000313" key="4">
    <source>
        <dbReference type="Ensembl" id="ENSCMIP00000026014.1"/>
    </source>
</evidence>
<dbReference type="AlphaFoldDB" id="A0A4W3I7J8"/>
<keyword evidence="5" id="KW-1185">Reference proteome</keyword>
<dbReference type="PANTHER" id="PTHR10083">
    <property type="entry name" value="KUNITZ-TYPE PROTEASE INHIBITOR-RELATED"/>
    <property type="match status" value="1"/>
</dbReference>
<protein>
    <submittedName>
        <fullName evidence="4">Collagen, type XXVIII, alpha 2b</fullName>
    </submittedName>
</protein>
<feature type="region of interest" description="Disordered" evidence="2">
    <location>
        <begin position="1"/>
        <end position="56"/>
    </location>
</feature>
<reference evidence="4" key="4">
    <citation type="submission" date="2025-08" db="UniProtKB">
        <authorList>
            <consortium name="Ensembl"/>
        </authorList>
    </citation>
    <scope>IDENTIFICATION</scope>
</reference>
<dbReference type="GO" id="GO:0005615">
    <property type="term" value="C:extracellular space"/>
    <property type="evidence" value="ECO:0007669"/>
    <property type="project" value="TreeGrafter"/>
</dbReference>